<comment type="similarity">
    <text evidence="6">Belongs to the BRE1 family.</text>
</comment>
<dbReference type="InterPro" id="IPR013956">
    <property type="entry name" value="E3_ubiquit_lig_Bre1"/>
</dbReference>
<dbReference type="GO" id="GO:0008270">
    <property type="term" value="F:zinc ion binding"/>
    <property type="evidence" value="ECO:0007669"/>
    <property type="project" value="UniProtKB-KW"/>
</dbReference>
<evidence type="ECO:0000256" key="8">
    <source>
        <dbReference type="SAM" id="MobiDB-lite"/>
    </source>
</evidence>
<evidence type="ECO:0000313" key="9">
    <source>
        <dbReference type="EMBL" id="KAK1376726.1"/>
    </source>
</evidence>
<comment type="pathway">
    <text evidence="6">Protein modification; protein ubiquitination.</text>
</comment>
<accession>A0AAD8MKJ1</accession>
<name>A0AAD8MKJ1_9APIA</name>
<reference evidence="9" key="2">
    <citation type="submission" date="2023-05" db="EMBL/GenBank/DDBJ databases">
        <authorList>
            <person name="Schelkunov M.I."/>
        </authorList>
    </citation>
    <scope>NUCLEOTIDE SEQUENCE</scope>
    <source>
        <strain evidence="9">Hsosn_3</strain>
        <tissue evidence="9">Leaf</tissue>
    </source>
</reference>
<comment type="catalytic activity">
    <reaction evidence="6">
        <text>S-ubiquitinyl-[E2 ubiquitin-conjugating enzyme]-L-cysteine + [acceptor protein]-L-lysine = [E2 ubiquitin-conjugating enzyme]-L-cysteine + N(6)-ubiquitinyl-[acceptor protein]-L-lysine.</text>
        <dbReference type="EC" id="2.3.2.27"/>
    </reaction>
</comment>
<dbReference type="GO" id="GO:0006325">
    <property type="term" value="P:chromatin organization"/>
    <property type="evidence" value="ECO:0007669"/>
    <property type="project" value="UniProtKB-KW"/>
</dbReference>
<gene>
    <name evidence="9" type="ORF">POM88_032919</name>
</gene>
<evidence type="ECO:0000256" key="3">
    <source>
        <dbReference type="ARBA" id="ARBA00022771"/>
    </source>
</evidence>
<keyword evidence="6" id="KW-0156">Chromatin regulator</keyword>
<dbReference type="AlphaFoldDB" id="A0AAD8MKJ1"/>
<dbReference type="GO" id="GO:0033503">
    <property type="term" value="C:HULC complex"/>
    <property type="evidence" value="ECO:0007669"/>
    <property type="project" value="TreeGrafter"/>
</dbReference>
<keyword evidence="6" id="KW-0808">Transferase</keyword>
<keyword evidence="6 7" id="KW-0175">Coiled coil</keyword>
<dbReference type="Proteomes" id="UP001237642">
    <property type="component" value="Unassembled WGS sequence"/>
</dbReference>
<keyword evidence="2 6" id="KW-0479">Metal-binding</keyword>
<dbReference type="GO" id="GO:0061630">
    <property type="term" value="F:ubiquitin protein ligase activity"/>
    <property type="evidence" value="ECO:0007669"/>
    <property type="project" value="UniProtKB-EC"/>
</dbReference>
<comment type="caution">
    <text evidence="9">The sequence shown here is derived from an EMBL/GenBank/DDBJ whole genome shotgun (WGS) entry which is preliminary data.</text>
</comment>
<organism evidence="9 10">
    <name type="scientific">Heracleum sosnowskyi</name>
    <dbReference type="NCBI Taxonomy" id="360622"/>
    <lineage>
        <taxon>Eukaryota</taxon>
        <taxon>Viridiplantae</taxon>
        <taxon>Streptophyta</taxon>
        <taxon>Embryophyta</taxon>
        <taxon>Tracheophyta</taxon>
        <taxon>Spermatophyta</taxon>
        <taxon>Magnoliopsida</taxon>
        <taxon>eudicotyledons</taxon>
        <taxon>Gunneridae</taxon>
        <taxon>Pentapetalae</taxon>
        <taxon>asterids</taxon>
        <taxon>campanulids</taxon>
        <taxon>Apiales</taxon>
        <taxon>Apiaceae</taxon>
        <taxon>Apioideae</taxon>
        <taxon>apioid superclade</taxon>
        <taxon>Tordylieae</taxon>
        <taxon>Tordyliinae</taxon>
        <taxon>Heracleum</taxon>
    </lineage>
</organism>
<dbReference type="EMBL" id="JAUIZM010000007">
    <property type="protein sequence ID" value="KAK1376726.1"/>
    <property type="molecule type" value="Genomic_DNA"/>
</dbReference>
<evidence type="ECO:0000256" key="7">
    <source>
        <dbReference type="SAM" id="Coils"/>
    </source>
</evidence>
<evidence type="ECO:0000256" key="5">
    <source>
        <dbReference type="ARBA" id="ARBA00023242"/>
    </source>
</evidence>
<evidence type="ECO:0000256" key="6">
    <source>
        <dbReference type="RuleBase" id="RU365038"/>
    </source>
</evidence>
<sequence>MLQATEVKWKRLNDKFSLTELNGKAEAVDVAKNEISNAESKIVELEQKLQKRVTENNELEIKMEETLEDSGRKDIKTEFHVMSSAFSKELGLMESQLTRWKEIADEVLSLRENAQSLKALLNEKTNKSKFCVASDKLLKGTCSAITLQISMTKRVKSRPAIRAPRLNIPKTKSHPFVERNPVRSGPKAAPSDPVSSMIVVTVARARELLVTELCVPRSVETAVFIGA</sequence>
<reference evidence="9" key="1">
    <citation type="submission" date="2023-02" db="EMBL/GenBank/DDBJ databases">
        <title>Genome of toxic invasive species Heracleum sosnowskyi carries increased number of genes despite the absence of recent whole-genome duplications.</title>
        <authorList>
            <person name="Schelkunov M."/>
            <person name="Shtratnikova V."/>
            <person name="Makarenko M."/>
            <person name="Klepikova A."/>
            <person name="Omelchenko D."/>
            <person name="Novikova G."/>
            <person name="Obukhova E."/>
            <person name="Bogdanov V."/>
            <person name="Penin A."/>
            <person name="Logacheva M."/>
        </authorList>
    </citation>
    <scope>NUCLEOTIDE SEQUENCE</scope>
    <source>
        <strain evidence="9">Hsosn_3</strain>
        <tissue evidence="9">Leaf</tissue>
    </source>
</reference>
<feature type="coiled-coil region" evidence="7">
    <location>
        <begin position="21"/>
        <end position="69"/>
    </location>
</feature>
<feature type="region of interest" description="Disordered" evidence="8">
    <location>
        <begin position="172"/>
        <end position="191"/>
    </location>
</feature>
<keyword evidence="5 6" id="KW-0539">Nucleus</keyword>
<dbReference type="GO" id="GO:0016567">
    <property type="term" value="P:protein ubiquitination"/>
    <property type="evidence" value="ECO:0007669"/>
    <property type="project" value="UniProtKB-UniRule"/>
</dbReference>
<keyword evidence="6" id="KW-0833">Ubl conjugation pathway</keyword>
<evidence type="ECO:0000256" key="4">
    <source>
        <dbReference type="ARBA" id="ARBA00022833"/>
    </source>
</evidence>
<proteinExistence type="inferred from homology"/>
<dbReference type="EC" id="2.3.2.27" evidence="6"/>
<dbReference type="GO" id="GO:0005634">
    <property type="term" value="C:nucleus"/>
    <property type="evidence" value="ECO:0007669"/>
    <property type="project" value="UniProtKB-SubCell"/>
</dbReference>
<keyword evidence="4 6" id="KW-0862">Zinc</keyword>
<keyword evidence="10" id="KW-1185">Reference proteome</keyword>
<keyword evidence="3 6" id="KW-0863">Zinc-finger</keyword>
<evidence type="ECO:0000256" key="2">
    <source>
        <dbReference type="ARBA" id="ARBA00022723"/>
    </source>
</evidence>
<evidence type="ECO:0000313" key="10">
    <source>
        <dbReference type="Proteomes" id="UP001237642"/>
    </source>
</evidence>
<dbReference type="PANTHER" id="PTHR23163">
    <property type="entry name" value="RING FINGER PROTEIN-RELATED"/>
    <property type="match status" value="1"/>
</dbReference>
<dbReference type="PANTHER" id="PTHR23163:SF8">
    <property type="entry name" value="E3 UBIQUITIN-PROTEIN LIGASE BRE1-LIKE 2"/>
    <property type="match status" value="1"/>
</dbReference>
<comment type="subcellular location">
    <subcellularLocation>
        <location evidence="1 6">Nucleus</location>
    </subcellularLocation>
</comment>
<evidence type="ECO:0000256" key="1">
    <source>
        <dbReference type="ARBA" id="ARBA00004123"/>
    </source>
</evidence>
<protein>
    <recommendedName>
        <fullName evidence="6">E3 ubiquitin protein ligase</fullName>
        <ecNumber evidence="6">2.3.2.27</ecNumber>
    </recommendedName>
</protein>